<organism evidence="1 2">
    <name type="scientific">Glomus cerebriforme</name>
    <dbReference type="NCBI Taxonomy" id="658196"/>
    <lineage>
        <taxon>Eukaryota</taxon>
        <taxon>Fungi</taxon>
        <taxon>Fungi incertae sedis</taxon>
        <taxon>Mucoromycota</taxon>
        <taxon>Glomeromycotina</taxon>
        <taxon>Glomeromycetes</taxon>
        <taxon>Glomerales</taxon>
        <taxon>Glomeraceae</taxon>
        <taxon>Glomus</taxon>
    </lineage>
</organism>
<evidence type="ECO:0000313" key="1">
    <source>
        <dbReference type="EMBL" id="RIA89928.1"/>
    </source>
</evidence>
<sequence length="104" mass="10605">MASIGIDRTLFEVGDEDANLKLLSSSVGARAGLDGCKLKAGVNLVESEVKGIKSSIGVNVDTGGSISRDGVEAKVAGLGFKIGKETGISTPFGEISIDFGKLFS</sequence>
<evidence type="ECO:0000313" key="2">
    <source>
        <dbReference type="Proteomes" id="UP000265703"/>
    </source>
</evidence>
<gene>
    <name evidence="1" type="ORF">C1645_824118</name>
</gene>
<accession>A0A397SVA9</accession>
<name>A0A397SVA9_9GLOM</name>
<dbReference type="Proteomes" id="UP000265703">
    <property type="component" value="Unassembled WGS sequence"/>
</dbReference>
<dbReference type="OrthoDB" id="2403967at2759"/>
<keyword evidence="2" id="KW-1185">Reference proteome</keyword>
<proteinExistence type="predicted"/>
<comment type="caution">
    <text evidence="1">The sequence shown here is derived from an EMBL/GenBank/DDBJ whole genome shotgun (WGS) entry which is preliminary data.</text>
</comment>
<dbReference type="EMBL" id="QKYT01000200">
    <property type="protein sequence ID" value="RIA89928.1"/>
    <property type="molecule type" value="Genomic_DNA"/>
</dbReference>
<dbReference type="AlphaFoldDB" id="A0A397SVA9"/>
<protein>
    <submittedName>
        <fullName evidence="1">Uncharacterized protein</fullName>
    </submittedName>
</protein>
<reference evidence="1 2" key="1">
    <citation type="submission" date="2018-06" db="EMBL/GenBank/DDBJ databases">
        <title>Comparative genomics reveals the genomic features of Rhizophagus irregularis, R. cerebriforme, R. diaphanum and Gigaspora rosea, and their symbiotic lifestyle signature.</title>
        <authorList>
            <person name="Morin E."/>
            <person name="San Clemente H."/>
            <person name="Chen E.C.H."/>
            <person name="De La Providencia I."/>
            <person name="Hainaut M."/>
            <person name="Kuo A."/>
            <person name="Kohler A."/>
            <person name="Murat C."/>
            <person name="Tang N."/>
            <person name="Roy S."/>
            <person name="Loubradou J."/>
            <person name="Henrissat B."/>
            <person name="Grigoriev I.V."/>
            <person name="Corradi N."/>
            <person name="Roux C."/>
            <person name="Martin F.M."/>
        </authorList>
    </citation>
    <scope>NUCLEOTIDE SEQUENCE [LARGE SCALE GENOMIC DNA]</scope>
    <source>
        <strain evidence="1 2">DAOM 227022</strain>
    </source>
</reference>